<organism evidence="1 2">
    <name type="scientific">Bacteroides fragilis (strain ATCC 25285 / DSM 2151 / CCUG 4856 / JCM 11019 / LMG 10263 / NCTC 9343 / Onslow / VPI 2553 / EN-2)</name>
    <dbReference type="NCBI Taxonomy" id="272559"/>
    <lineage>
        <taxon>Bacteria</taxon>
        <taxon>Pseudomonadati</taxon>
        <taxon>Bacteroidota</taxon>
        <taxon>Bacteroidia</taxon>
        <taxon>Bacteroidales</taxon>
        <taxon>Bacteroidaceae</taxon>
        <taxon>Bacteroides</taxon>
    </lineage>
</organism>
<evidence type="ECO:0000313" key="2">
    <source>
        <dbReference type="Proteomes" id="UP000006731"/>
    </source>
</evidence>
<name>Q5LBA0_BACFN</name>
<proteinExistence type="predicted"/>
<keyword evidence="2" id="KW-1185">Reference proteome</keyword>
<evidence type="ECO:0000313" key="1">
    <source>
        <dbReference type="EMBL" id="CAH08622.1"/>
    </source>
</evidence>
<accession>Q5LBA0</accession>
<dbReference type="EMBL" id="CR626927">
    <property type="protein sequence ID" value="CAH08622.1"/>
    <property type="molecule type" value="Genomic_DNA"/>
</dbReference>
<protein>
    <submittedName>
        <fullName evidence="1">Uncharacterized protein</fullName>
    </submittedName>
</protein>
<dbReference type="PaxDb" id="272559-BF9343_2841"/>
<dbReference type="AlphaFoldDB" id="Q5LBA0"/>
<dbReference type="KEGG" id="bfs:BF9343_2841"/>
<sequence length="76" mass="8783">MVTPILRHSGFYALYTPGLLSDRKCTAGNRTFCQFGSLRFKGPDNSEMAGSISLFYPFSVAWKRMHRWFERDAPLF</sequence>
<reference evidence="1 2" key="1">
    <citation type="journal article" date="2005" name="Science">
        <title>Extensive DNA inversions in the B. fragilis genome control variable gene expression.</title>
        <authorList>
            <person name="Cerdeno-Tarraga A.M."/>
            <person name="Patrick S."/>
            <person name="Crosmann L."/>
            <person name="Blakely G."/>
            <person name="Abratt V."/>
            <person name="Lennard N."/>
            <person name="Duerden B."/>
            <person name="Poxton I."/>
            <person name="Harris B."/>
            <person name="Quail M.A."/>
            <person name="Barron A."/>
            <person name="Clarck L."/>
            <person name="Corton C."/>
            <person name="Doggett J."/>
            <person name="Holden M.T.G."/>
            <person name="Larke N."/>
            <person name="Line A."/>
            <person name="Lord A."/>
            <person name="Norbertczak H."/>
            <person name="Ormond D."/>
            <person name="Price C."/>
            <person name="Rabbinowitsch E."/>
            <person name="Woodward J."/>
            <person name="Barrel B.G."/>
            <person name="Parkhill J."/>
        </authorList>
    </citation>
    <scope>NUCLEOTIDE SEQUENCE [LARGE SCALE GENOMIC DNA]</scope>
    <source>
        <strain evidence="2">ATCC 25285 / DSM 2151 / CCUG 4856 / JCM 11019 / LMG 10263 / NCTC 9343 / Onslow / VPI 2553 / EN-2</strain>
    </source>
</reference>
<dbReference type="HOGENOM" id="CLU_2646892_0_0_10"/>
<gene>
    <name evidence="1" type="ORF">BF9343_2841</name>
</gene>
<dbReference type="Proteomes" id="UP000006731">
    <property type="component" value="Chromosome"/>
</dbReference>